<feature type="region of interest" description="Disordered" evidence="5">
    <location>
        <begin position="1"/>
        <end position="34"/>
    </location>
</feature>
<dbReference type="Pfam" id="PF00440">
    <property type="entry name" value="TetR_N"/>
    <property type="match status" value="1"/>
</dbReference>
<dbReference type="PANTHER" id="PTHR47506">
    <property type="entry name" value="TRANSCRIPTIONAL REGULATORY PROTEIN"/>
    <property type="match status" value="1"/>
</dbReference>
<dbReference type="Pfam" id="PF16925">
    <property type="entry name" value="TetR_C_13"/>
    <property type="match status" value="1"/>
</dbReference>
<keyword evidence="2 4" id="KW-0238">DNA-binding</keyword>
<name>A0A172Z4S5_9PSED</name>
<dbReference type="InterPro" id="IPR011075">
    <property type="entry name" value="TetR_C"/>
</dbReference>
<feature type="DNA-binding region" description="H-T-H motif" evidence="4">
    <location>
        <begin position="61"/>
        <end position="80"/>
    </location>
</feature>
<feature type="domain" description="HTH tetR-type" evidence="6">
    <location>
        <begin position="38"/>
        <end position="98"/>
    </location>
</feature>
<dbReference type="KEGG" id="panr:A7J50_3979"/>
<evidence type="ECO:0000256" key="3">
    <source>
        <dbReference type="ARBA" id="ARBA00023163"/>
    </source>
</evidence>
<proteinExistence type="predicted"/>
<accession>A0A172Z4S5</accession>
<dbReference type="PROSITE" id="PS50977">
    <property type="entry name" value="HTH_TETR_2"/>
    <property type="match status" value="1"/>
</dbReference>
<dbReference type="PANTHER" id="PTHR47506:SF6">
    <property type="entry name" value="HTH-TYPE TRANSCRIPTIONAL REPRESSOR NEMR"/>
    <property type="match status" value="1"/>
</dbReference>
<gene>
    <name evidence="7" type="ORF">A7J50_3979</name>
</gene>
<dbReference type="InterPro" id="IPR009057">
    <property type="entry name" value="Homeodomain-like_sf"/>
</dbReference>
<protein>
    <submittedName>
        <fullName evidence="7">TetR family transcriptional regulator</fullName>
    </submittedName>
</protein>
<keyword evidence="1" id="KW-0805">Transcription regulation</keyword>
<dbReference type="SUPFAM" id="SSF46689">
    <property type="entry name" value="Homeodomain-like"/>
    <property type="match status" value="1"/>
</dbReference>
<evidence type="ECO:0000256" key="4">
    <source>
        <dbReference type="PROSITE-ProRule" id="PRU00335"/>
    </source>
</evidence>
<keyword evidence="3" id="KW-0804">Transcription</keyword>
<evidence type="ECO:0000313" key="7">
    <source>
        <dbReference type="EMBL" id="ANF87342.1"/>
    </source>
</evidence>
<organism evidence="7 8">
    <name type="scientific">Pseudomonas antarctica</name>
    <dbReference type="NCBI Taxonomy" id="219572"/>
    <lineage>
        <taxon>Bacteria</taxon>
        <taxon>Pseudomonadati</taxon>
        <taxon>Pseudomonadota</taxon>
        <taxon>Gammaproteobacteria</taxon>
        <taxon>Pseudomonadales</taxon>
        <taxon>Pseudomonadaceae</taxon>
        <taxon>Pseudomonas</taxon>
    </lineage>
</organism>
<dbReference type="SUPFAM" id="SSF48498">
    <property type="entry name" value="Tetracyclin repressor-like, C-terminal domain"/>
    <property type="match status" value="1"/>
</dbReference>
<evidence type="ECO:0000259" key="6">
    <source>
        <dbReference type="PROSITE" id="PS50977"/>
    </source>
</evidence>
<evidence type="ECO:0000256" key="1">
    <source>
        <dbReference type="ARBA" id="ARBA00023015"/>
    </source>
</evidence>
<evidence type="ECO:0000256" key="5">
    <source>
        <dbReference type="SAM" id="MobiDB-lite"/>
    </source>
</evidence>
<dbReference type="EMBL" id="CP015600">
    <property type="protein sequence ID" value="ANF87342.1"/>
    <property type="molecule type" value="Genomic_DNA"/>
</dbReference>
<reference evidence="7 8" key="1">
    <citation type="submission" date="2016-05" db="EMBL/GenBank/DDBJ databases">
        <title>Complete genome sequence of Pseudomonas antarctica PAMC 27494.</title>
        <authorList>
            <person name="Lee J."/>
        </authorList>
    </citation>
    <scope>NUCLEOTIDE SEQUENCE [LARGE SCALE GENOMIC DNA]</scope>
    <source>
        <strain evidence="7 8">PAMC 27494</strain>
    </source>
</reference>
<dbReference type="Gene3D" id="1.10.357.10">
    <property type="entry name" value="Tetracycline Repressor, domain 2"/>
    <property type="match status" value="1"/>
</dbReference>
<sequence length="269" mass="30097">MRNELLDEDEQSNNRRMKNITAAPRKRGRPAKAAGDYRETRDTLCRAGVAVLTEKGFSATGIDEILKSVGVPKGSFYHFFESKEAYGLELITQYARYFVRKLDHCLLDDSLTPLKRIEAFCEVAERGMQRFDFRRGCLVGNLGQEMGSLPESFRVQLTDVLLDWQSRIARCLDEAKAVGEISNDTDCARFAAYFWIGWEGAVLRAKLERSGAPLRVFADIFLMSLRASGGTFHSVPNRCVNSAIGERMSICVLEGAGAVDELCPNPNEH</sequence>
<dbReference type="PATRIC" id="fig|219572.3.peg.4093"/>
<dbReference type="InterPro" id="IPR001647">
    <property type="entry name" value="HTH_TetR"/>
</dbReference>
<dbReference type="Proteomes" id="UP000077829">
    <property type="component" value="Chromosome"/>
</dbReference>
<evidence type="ECO:0000256" key="2">
    <source>
        <dbReference type="ARBA" id="ARBA00023125"/>
    </source>
</evidence>
<dbReference type="InterPro" id="IPR036271">
    <property type="entry name" value="Tet_transcr_reg_TetR-rel_C_sf"/>
</dbReference>
<dbReference type="AlphaFoldDB" id="A0A172Z4S5"/>
<evidence type="ECO:0000313" key="8">
    <source>
        <dbReference type="Proteomes" id="UP000077829"/>
    </source>
</evidence>
<feature type="compositionally biased region" description="Acidic residues" evidence="5">
    <location>
        <begin position="1"/>
        <end position="11"/>
    </location>
</feature>
<dbReference type="GO" id="GO:0003677">
    <property type="term" value="F:DNA binding"/>
    <property type="evidence" value="ECO:0007669"/>
    <property type="project" value="UniProtKB-UniRule"/>
</dbReference>